<gene>
    <name evidence="2" type="ORF">SHI21_19255</name>
</gene>
<dbReference type="EMBL" id="JAYGJQ010000003">
    <property type="protein sequence ID" value="MEA9358382.1"/>
    <property type="molecule type" value="Genomic_DNA"/>
</dbReference>
<feature type="transmembrane region" description="Helical" evidence="1">
    <location>
        <begin position="18"/>
        <end position="38"/>
    </location>
</feature>
<comment type="caution">
    <text evidence="2">The sequence shown here is derived from an EMBL/GenBank/DDBJ whole genome shotgun (WGS) entry which is preliminary data.</text>
</comment>
<sequence>MQFLESLLPPHFTSRNRIIFFLAILFSFISLIALLKVAPKDETQSRKMLATLVEQNQYVTRKFSNSLSFIEVDKGDKLFNGDQIFTGENSTAKVVFTKSGNILNIPPRGLVKIEEGQSGENVDIQKGLAEFVIQKGQSINIVQGTETITLKANDSEQGTGKIFFNDKKIVLQVDSGQISMNDAKGKVQEVNKNESFTLDGNDITKVAGVGLTSPVWGQKIDIWQGLSLEWTNKGAVEAVLARDSGFKDVVGRVTAPRSPHSWTLPLEEGRYYLMVKPANNKVKEGTSFPLEMYSAHSIKTFSPADHSQISLKRGEGIKLSWNEVPAQKYKVTIYDQDGKSKVLMTETPELVIGDVKGSTIEWSVAPQLRSGAFLADSVTNHIGLTYDGENKIISPKAQQGFIYGKEKINLAWTAAKNERIHIKLTNTNQNQIVLDKDTLENKIEFNPEAPGLYSFEVLSKDYPNAVPAKIDFSVAARIADWELKAPVELGSIDAEEKKVELKFSPMTKDLSEIELSIYSDEALKNKITSSKVLSGTIIYTVKKFGTFCFILRPINKSSVWLPSGTQCINYKEMAPFDVIANTKNIILKYTKVNGVGSYLINLPVVERAASYEVQVFDDAQKVVFADKSKSNVITWPSSKTGIYYYKYRVIDSKGRISDYSGVSKLIFPISPLTEWRE</sequence>
<keyword evidence="3" id="KW-1185">Reference proteome</keyword>
<evidence type="ECO:0000256" key="1">
    <source>
        <dbReference type="SAM" id="Phobius"/>
    </source>
</evidence>
<keyword evidence="1" id="KW-0812">Transmembrane</keyword>
<organism evidence="2 3">
    <name type="scientific">Bacteriovorax antarcticus</name>
    <dbReference type="NCBI Taxonomy" id="3088717"/>
    <lineage>
        <taxon>Bacteria</taxon>
        <taxon>Pseudomonadati</taxon>
        <taxon>Bdellovibrionota</taxon>
        <taxon>Bacteriovoracia</taxon>
        <taxon>Bacteriovoracales</taxon>
        <taxon>Bacteriovoracaceae</taxon>
        <taxon>Bacteriovorax</taxon>
    </lineage>
</organism>
<evidence type="ECO:0000313" key="3">
    <source>
        <dbReference type="Proteomes" id="UP001302274"/>
    </source>
</evidence>
<keyword evidence="1" id="KW-0472">Membrane</keyword>
<name>A0ABU5W0P3_9BACT</name>
<proteinExistence type="predicted"/>
<accession>A0ABU5W0P3</accession>
<evidence type="ECO:0000313" key="2">
    <source>
        <dbReference type="EMBL" id="MEA9358382.1"/>
    </source>
</evidence>
<reference evidence="2 3" key="1">
    <citation type="submission" date="2023-11" db="EMBL/GenBank/DDBJ databases">
        <title>A Novel Polar Bacteriovorax (B. antarcticus) Isolated from the Biocrust in Antarctica.</title>
        <authorList>
            <person name="Mun W."/>
            <person name="Choi S.Y."/>
            <person name="Mitchell R.J."/>
        </authorList>
    </citation>
    <scope>NUCLEOTIDE SEQUENCE [LARGE SCALE GENOMIC DNA]</scope>
    <source>
        <strain evidence="2 3">PP10</strain>
    </source>
</reference>
<keyword evidence="1" id="KW-1133">Transmembrane helix</keyword>
<dbReference type="Proteomes" id="UP001302274">
    <property type="component" value="Unassembled WGS sequence"/>
</dbReference>
<protein>
    <recommendedName>
        <fullName evidence="4">FecR protein domain-containing protein</fullName>
    </recommendedName>
</protein>
<evidence type="ECO:0008006" key="4">
    <source>
        <dbReference type="Google" id="ProtNLM"/>
    </source>
</evidence>
<dbReference type="RefSeq" id="WP_323578757.1">
    <property type="nucleotide sequence ID" value="NZ_JAYGJQ010000003.1"/>
</dbReference>